<comment type="caution">
    <text evidence="5">The sequence shown here is derived from an EMBL/GenBank/DDBJ whole genome shotgun (WGS) entry which is preliminary data.</text>
</comment>
<sequence length="146" mass="16512">MQIHSFALHQYEEVVDLWQRAGLQLSRSDTVEGLQQKLERDPDLFLVAKSESGKIVGVVMGSYDGRRGWVNHLAVDPDYQGQDLGSRLMQELETRLSTLGCEKINLLIEPSNSRVQAFYGRLGFTADELIFMEKWIEPAKSAKKGV</sequence>
<feature type="domain" description="N-acetyltransferase" evidence="3">
    <location>
        <begin position="1"/>
        <end position="146"/>
    </location>
</feature>
<dbReference type="Pfam" id="PF00583">
    <property type="entry name" value="Acetyltransf_1"/>
    <property type="match status" value="1"/>
</dbReference>
<gene>
    <name evidence="4" type="primary">ypeA</name>
    <name evidence="5" type="ORF">ADS79_02190</name>
    <name evidence="4" type="ORF">BRE01_15580</name>
</gene>
<dbReference type="AlphaFoldDB" id="A0A0K9Z0R9"/>
<evidence type="ECO:0000313" key="5">
    <source>
        <dbReference type="EMBL" id="KNB74516.1"/>
    </source>
</evidence>
<reference evidence="4 7" key="3">
    <citation type="submission" date="2019-06" db="EMBL/GenBank/DDBJ databases">
        <title>Whole genome shotgun sequence of Brevibacillus reuszeri NBRC 15719.</title>
        <authorList>
            <person name="Hosoyama A."/>
            <person name="Uohara A."/>
            <person name="Ohji S."/>
            <person name="Ichikawa N."/>
        </authorList>
    </citation>
    <scope>NUCLEOTIDE SEQUENCE [LARGE SCALE GENOMIC DNA]</scope>
    <source>
        <strain evidence="4 7">NBRC 15719</strain>
    </source>
</reference>
<name>A0A0K9Z0R9_9BACL</name>
<dbReference type="Gene3D" id="3.40.630.30">
    <property type="match status" value="1"/>
</dbReference>
<reference evidence="6" key="1">
    <citation type="submission" date="2015-07" db="EMBL/GenBank/DDBJ databases">
        <title>Genome sequencing project for genomic taxonomy and phylogenomics of Bacillus-like bacteria.</title>
        <authorList>
            <person name="Liu B."/>
            <person name="Wang J."/>
            <person name="Zhu Y."/>
            <person name="Liu G."/>
            <person name="Chen Q."/>
            <person name="Chen Z."/>
            <person name="Lan J."/>
            <person name="Che J."/>
            <person name="Ge C."/>
            <person name="Shi H."/>
            <person name="Pan Z."/>
            <person name="Liu X."/>
        </authorList>
    </citation>
    <scope>NUCLEOTIDE SEQUENCE [LARGE SCALE GENOMIC DNA]</scope>
    <source>
        <strain evidence="6">DSM 9887</strain>
    </source>
</reference>
<dbReference type="OrthoDB" id="1821130at2"/>
<keyword evidence="7" id="KW-1185">Reference proteome</keyword>
<dbReference type="SUPFAM" id="SSF55729">
    <property type="entry name" value="Acyl-CoA N-acyltransferases (Nat)"/>
    <property type="match status" value="1"/>
</dbReference>
<dbReference type="PROSITE" id="PS51186">
    <property type="entry name" value="GNAT"/>
    <property type="match status" value="1"/>
</dbReference>
<dbReference type="PATRIC" id="fig|54915.3.peg.5597"/>
<dbReference type="EMBL" id="BJON01000006">
    <property type="protein sequence ID" value="GED67856.1"/>
    <property type="molecule type" value="Genomic_DNA"/>
</dbReference>
<proteinExistence type="predicted"/>
<evidence type="ECO:0000313" key="6">
    <source>
        <dbReference type="Proteomes" id="UP000036834"/>
    </source>
</evidence>
<dbReference type="EMBL" id="LGIQ01000002">
    <property type="protein sequence ID" value="KNB74516.1"/>
    <property type="molecule type" value="Genomic_DNA"/>
</dbReference>
<dbReference type="CDD" id="cd04301">
    <property type="entry name" value="NAT_SF"/>
    <property type="match status" value="1"/>
</dbReference>
<dbReference type="STRING" id="54915.ADS79_02190"/>
<dbReference type="InterPro" id="IPR000182">
    <property type="entry name" value="GNAT_dom"/>
</dbReference>
<protein>
    <submittedName>
        <fullName evidence="4 5">Acetyltransferase</fullName>
    </submittedName>
</protein>
<dbReference type="PANTHER" id="PTHR43877:SF2">
    <property type="entry name" value="AMINOALKYLPHOSPHONATE N-ACETYLTRANSFERASE-RELATED"/>
    <property type="match status" value="1"/>
</dbReference>
<reference evidence="5" key="2">
    <citation type="submission" date="2015-07" db="EMBL/GenBank/DDBJ databases">
        <title>MeaNS - Measles Nucleotide Surveillance Program.</title>
        <authorList>
            <person name="Tran T."/>
            <person name="Druce J."/>
        </authorList>
    </citation>
    <scope>NUCLEOTIDE SEQUENCE</scope>
    <source>
        <strain evidence="5">DSM 9887</strain>
    </source>
</reference>
<keyword evidence="2" id="KW-0012">Acyltransferase</keyword>
<organism evidence="5 6">
    <name type="scientific">Brevibacillus reuszeri</name>
    <dbReference type="NCBI Taxonomy" id="54915"/>
    <lineage>
        <taxon>Bacteria</taxon>
        <taxon>Bacillati</taxon>
        <taxon>Bacillota</taxon>
        <taxon>Bacilli</taxon>
        <taxon>Bacillales</taxon>
        <taxon>Paenibacillaceae</taxon>
        <taxon>Brevibacillus</taxon>
    </lineage>
</organism>
<evidence type="ECO:0000313" key="7">
    <source>
        <dbReference type="Proteomes" id="UP000319578"/>
    </source>
</evidence>
<accession>A0A0K9Z0R9</accession>
<dbReference type="InterPro" id="IPR016181">
    <property type="entry name" value="Acyl_CoA_acyltransferase"/>
</dbReference>
<evidence type="ECO:0000256" key="1">
    <source>
        <dbReference type="ARBA" id="ARBA00022679"/>
    </source>
</evidence>
<dbReference type="Proteomes" id="UP000036834">
    <property type="component" value="Unassembled WGS sequence"/>
</dbReference>
<dbReference type="InterPro" id="IPR050832">
    <property type="entry name" value="Bact_Acetyltransf"/>
</dbReference>
<keyword evidence="1 5" id="KW-0808">Transferase</keyword>
<dbReference type="RefSeq" id="WP_049736763.1">
    <property type="nucleotide sequence ID" value="NZ_BJON01000006.1"/>
</dbReference>
<evidence type="ECO:0000256" key="2">
    <source>
        <dbReference type="ARBA" id="ARBA00023315"/>
    </source>
</evidence>
<evidence type="ECO:0000259" key="3">
    <source>
        <dbReference type="PROSITE" id="PS51186"/>
    </source>
</evidence>
<dbReference type="GO" id="GO:0016747">
    <property type="term" value="F:acyltransferase activity, transferring groups other than amino-acyl groups"/>
    <property type="evidence" value="ECO:0007669"/>
    <property type="project" value="InterPro"/>
</dbReference>
<dbReference type="NCBIfam" id="NF002959">
    <property type="entry name" value="PRK03624.1"/>
    <property type="match status" value="1"/>
</dbReference>
<evidence type="ECO:0000313" key="4">
    <source>
        <dbReference type="EMBL" id="GED67856.1"/>
    </source>
</evidence>
<dbReference type="PANTHER" id="PTHR43877">
    <property type="entry name" value="AMINOALKYLPHOSPHONATE N-ACETYLTRANSFERASE-RELATED-RELATED"/>
    <property type="match status" value="1"/>
</dbReference>
<dbReference type="Proteomes" id="UP000319578">
    <property type="component" value="Unassembled WGS sequence"/>
</dbReference>